<keyword evidence="4 6" id="KW-1133">Transmembrane helix</keyword>
<organism evidence="8 9">
    <name type="scientific">Peptostreptococcus canis</name>
    <dbReference type="NCBI Taxonomy" id="1159213"/>
    <lineage>
        <taxon>Bacteria</taxon>
        <taxon>Bacillati</taxon>
        <taxon>Bacillota</taxon>
        <taxon>Clostridia</taxon>
        <taxon>Peptostreptococcales</taxon>
        <taxon>Peptostreptococcaceae</taxon>
        <taxon>Peptostreptococcus</taxon>
    </lineage>
</organism>
<comment type="similarity">
    <text evidence="6">Belongs to the TVP38/TMEM64 family.</text>
</comment>
<comment type="subcellular location">
    <subcellularLocation>
        <location evidence="1 6">Cell membrane</location>
        <topology evidence="1 6">Multi-pass membrane protein</topology>
    </subcellularLocation>
</comment>
<gene>
    <name evidence="8" type="ORF">HLB29_03615</name>
</gene>
<evidence type="ECO:0000256" key="6">
    <source>
        <dbReference type="RuleBase" id="RU366058"/>
    </source>
</evidence>
<feature type="transmembrane region" description="Helical" evidence="6">
    <location>
        <begin position="105"/>
        <end position="129"/>
    </location>
</feature>
<proteinExistence type="inferred from homology"/>
<feature type="transmembrane region" description="Helical" evidence="6">
    <location>
        <begin position="168"/>
        <end position="185"/>
    </location>
</feature>
<keyword evidence="3 6" id="KW-0812">Transmembrane</keyword>
<dbReference type="PANTHER" id="PTHR12677:SF55">
    <property type="entry name" value="UNDECAPRENYL PHOSPHATE TRANSPORTER SAOUHSC_00901-RELATED"/>
    <property type="match status" value="1"/>
</dbReference>
<keyword evidence="2 6" id="KW-1003">Cell membrane</keyword>
<feature type="transmembrane region" description="Helical" evidence="6">
    <location>
        <begin position="15"/>
        <end position="43"/>
    </location>
</feature>
<feature type="transmembrane region" description="Helical" evidence="6">
    <location>
        <begin position="50"/>
        <end position="72"/>
    </location>
</feature>
<dbReference type="InterPro" id="IPR032816">
    <property type="entry name" value="VTT_dom"/>
</dbReference>
<keyword evidence="5 6" id="KW-0472">Membrane</keyword>
<keyword evidence="9" id="KW-1185">Reference proteome</keyword>
<protein>
    <recommendedName>
        <fullName evidence="6">TVP38/TMEM64 family membrane protein</fullName>
    </recommendedName>
</protein>
<evidence type="ECO:0000313" key="8">
    <source>
        <dbReference type="EMBL" id="MBC2575767.1"/>
    </source>
</evidence>
<sequence length="202" mass="22791">MEIIKEFLYMAKDYWLLSIIISTVAAYLESFIPIMPLTGIVALSAAVNGLVIGFVSGWIGSCLGAISVFFLLQKVVGDRFLERISRKVKKENYDKVMKAVEKREFGVIFLYYMLPFLPSTLMTVIAGICEIDYKVFIPPMVFGKFIMMFVASYVGSDISGFINNPTKLVVLLVVIAISYLIAYKFKSNLEKKDMKKGDKNVR</sequence>
<accession>A0ABR6TK34</accession>
<evidence type="ECO:0000313" key="9">
    <source>
        <dbReference type="Proteomes" id="UP000713904"/>
    </source>
</evidence>
<evidence type="ECO:0000259" key="7">
    <source>
        <dbReference type="Pfam" id="PF09335"/>
    </source>
</evidence>
<feature type="transmembrane region" description="Helical" evidence="6">
    <location>
        <begin position="141"/>
        <end position="162"/>
    </location>
</feature>
<dbReference type="Pfam" id="PF09335">
    <property type="entry name" value="VTT_dom"/>
    <property type="match status" value="1"/>
</dbReference>
<dbReference type="EMBL" id="JABGBW010000002">
    <property type="protein sequence ID" value="MBC2575767.1"/>
    <property type="molecule type" value="Genomic_DNA"/>
</dbReference>
<evidence type="ECO:0000256" key="4">
    <source>
        <dbReference type="ARBA" id="ARBA00022989"/>
    </source>
</evidence>
<dbReference type="RefSeq" id="WP_185623795.1">
    <property type="nucleotide sequence ID" value="NZ_JABGBW010000002.1"/>
</dbReference>
<name>A0ABR6TK34_9FIRM</name>
<dbReference type="Proteomes" id="UP000713904">
    <property type="component" value="Unassembled WGS sequence"/>
</dbReference>
<feature type="domain" description="VTT" evidence="7">
    <location>
        <begin position="36"/>
        <end position="156"/>
    </location>
</feature>
<evidence type="ECO:0000256" key="3">
    <source>
        <dbReference type="ARBA" id="ARBA00022692"/>
    </source>
</evidence>
<reference evidence="8 9" key="1">
    <citation type="submission" date="2020-05" db="EMBL/GenBank/DDBJ databases">
        <title>Draft genome of xy-202 and genomic insight in genome of the genus Peptostreptococcus.</title>
        <authorList>
            <person name="Zhang Z."/>
        </authorList>
    </citation>
    <scope>NUCLEOTIDE SEQUENCE [LARGE SCALE GENOMIC DNA]</scope>
    <source>
        <strain evidence="8 9">DSM 27025</strain>
    </source>
</reference>
<comment type="caution">
    <text evidence="8">The sequence shown here is derived from an EMBL/GenBank/DDBJ whole genome shotgun (WGS) entry which is preliminary data.</text>
</comment>
<dbReference type="InterPro" id="IPR015414">
    <property type="entry name" value="TMEM64"/>
</dbReference>
<evidence type="ECO:0000256" key="2">
    <source>
        <dbReference type="ARBA" id="ARBA00022475"/>
    </source>
</evidence>
<evidence type="ECO:0000256" key="5">
    <source>
        <dbReference type="ARBA" id="ARBA00023136"/>
    </source>
</evidence>
<evidence type="ECO:0000256" key="1">
    <source>
        <dbReference type="ARBA" id="ARBA00004651"/>
    </source>
</evidence>
<dbReference type="PANTHER" id="PTHR12677">
    <property type="entry name" value="GOLGI APPARATUS MEMBRANE PROTEIN TVP38-RELATED"/>
    <property type="match status" value="1"/>
</dbReference>